<proteinExistence type="predicted"/>
<dbReference type="OrthoDB" id="9772170at2"/>
<gene>
    <name evidence="2" type="primary">epsJ_1</name>
    <name evidence="2" type="ORF">UC8_06170</name>
</gene>
<evidence type="ECO:0000313" key="2">
    <source>
        <dbReference type="EMBL" id="QEG38659.1"/>
    </source>
</evidence>
<protein>
    <submittedName>
        <fullName evidence="2">Putative glycosyltransferase EpsJ</fullName>
        <ecNumber evidence="2">2.4.-.-</ecNumber>
    </submittedName>
</protein>
<name>A0A5B9QKY5_9BACT</name>
<keyword evidence="3" id="KW-1185">Reference proteome</keyword>
<dbReference type="PANTHER" id="PTHR22916">
    <property type="entry name" value="GLYCOSYLTRANSFERASE"/>
    <property type="match status" value="1"/>
</dbReference>
<accession>A0A5B9QKY5</accession>
<keyword evidence="2" id="KW-0808">Transferase</keyword>
<feature type="domain" description="Glycosyltransferase 2-like" evidence="1">
    <location>
        <begin position="11"/>
        <end position="147"/>
    </location>
</feature>
<evidence type="ECO:0000259" key="1">
    <source>
        <dbReference type="Pfam" id="PF00535"/>
    </source>
</evidence>
<dbReference type="InterPro" id="IPR029044">
    <property type="entry name" value="Nucleotide-diphossugar_trans"/>
</dbReference>
<evidence type="ECO:0000313" key="3">
    <source>
        <dbReference type="Proteomes" id="UP000325286"/>
    </source>
</evidence>
<reference evidence="2 3" key="1">
    <citation type="submission" date="2019-08" db="EMBL/GenBank/DDBJ databases">
        <title>Deep-cultivation of Planctomycetes and their phenomic and genomic characterization uncovers novel biology.</title>
        <authorList>
            <person name="Wiegand S."/>
            <person name="Jogler M."/>
            <person name="Boedeker C."/>
            <person name="Pinto D."/>
            <person name="Vollmers J."/>
            <person name="Rivas-Marin E."/>
            <person name="Kohn T."/>
            <person name="Peeters S.H."/>
            <person name="Heuer A."/>
            <person name="Rast P."/>
            <person name="Oberbeckmann S."/>
            <person name="Bunk B."/>
            <person name="Jeske O."/>
            <person name="Meyerdierks A."/>
            <person name="Storesund J.E."/>
            <person name="Kallscheuer N."/>
            <person name="Luecker S."/>
            <person name="Lage O.M."/>
            <person name="Pohl T."/>
            <person name="Merkel B.J."/>
            <person name="Hornburger P."/>
            <person name="Mueller R.-W."/>
            <person name="Bruemmer F."/>
            <person name="Labrenz M."/>
            <person name="Spormann A.M."/>
            <person name="Op den Camp H."/>
            <person name="Overmann J."/>
            <person name="Amann R."/>
            <person name="Jetten M.S.M."/>
            <person name="Mascher T."/>
            <person name="Medema M.H."/>
            <person name="Devos D.P."/>
            <person name="Kaster A.-K."/>
            <person name="Ovreas L."/>
            <person name="Rohde M."/>
            <person name="Galperin M.Y."/>
            <person name="Jogler C."/>
        </authorList>
    </citation>
    <scope>NUCLEOTIDE SEQUENCE [LARGE SCALE GENOMIC DNA]</scope>
    <source>
        <strain evidence="2 3">UC8</strain>
    </source>
</reference>
<dbReference type="EMBL" id="CP042914">
    <property type="protein sequence ID" value="QEG38659.1"/>
    <property type="molecule type" value="Genomic_DNA"/>
</dbReference>
<dbReference type="EC" id="2.4.-.-" evidence="2"/>
<dbReference type="RefSeq" id="WP_084428303.1">
    <property type="nucleotide sequence ID" value="NZ_CP042914.1"/>
</dbReference>
<organism evidence="2 3">
    <name type="scientific">Roseimaritima ulvae</name>
    <dbReference type="NCBI Taxonomy" id="980254"/>
    <lineage>
        <taxon>Bacteria</taxon>
        <taxon>Pseudomonadati</taxon>
        <taxon>Planctomycetota</taxon>
        <taxon>Planctomycetia</taxon>
        <taxon>Pirellulales</taxon>
        <taxon>Pirellulaceae</taxon>
        <taxon>Roseimaritima</taxon>
    </lineage>
</organism>
<dbReference type="GO" id="GO:0016758">
    <property type="term" value="F:hexosyltransferase activity"/>
    <property type="evidence" value="ECO:0007669"/>
    <property type="project" value="UniProtKB-ARBA"/>
</dbReference>
<dbReference type="Gene3D" id="3.90.550.10">
    <property type="entry name" value="Spore Coat Polysaccharide Biosynthesis Protein SpsA, Chain A"/>
    <property type="match status" value="1"/>
</dbReference>
<dbReference type="AlphaFoldDB" id="A0A5B9QKY5"/>
<dbReference type="InterPro" id="IPR001173">
    <property type="entry name" value="Glyco_trans_2-like"/>
</dbReference>
<dbReference type="PANTHER" id="PTHR22916:SF3">
    <property type="entry name" value="UDP-GLCNAC:BETAGAL BETA-1,3-N-ACETYLGLUCOSAMINYLTRANSFERASE-LIKE PROTEIN 1"/>
    <property type="match status" value="1"/>
</dbReference>
<keyword evidence="2" id="KW-0328">Glycosyltransferase</keyword>
<dbReference type="SUPFAM" id="SSF53448">
    <property type="entry name" value="Nucleotide-diphospho-sugar transferases"/>
    <property type="match status" value="1"/>
</dbReference>
<dbReference type="KEGG" id="rul:UC8_06170"/>
<dbReference type="Proteomes" id="UP000325286">
    <property type="component" value="Chromosome"/>
</dbReference>
<dbReference type="CDD" id="cd00761">
    <property type="entry name" value="Glyco_tranf_GTA_type"/>
    <property type="match status" value="1"/>
</dbReference>
<dbReference type="Pfam" id="PF00535">
    <property type="entry name" value="Glycos_transf_2"/>
    <property type="match status" value="1"/>
</dbReference>
<sequence>MNSPHGTPRFTIITATFNRCELLGRCLDSLSLQTFSSWEVVIVDDGSTDETESFVRAKRSVDKRIRYVYQENAGANAARNHGSRVAKGEYILVLDSDDEVKRNWLAELDSLITESQAEIVCCGIDFVDEEKRLVKQAKPVEDRVGTHNNGVYQSGTYAVRRDIFLALGGFLESLPAHQSSEFRMRLFELCRQEGYRIASTAQCLSIGHSHGGPNIRSDAAAKLVAAKYILDRHHDKFKTRRSIASWQASAGGCAAELRRYREARSFFAQAVRSYPRFWKNYVRWALTCLPLIRRQFWRSTGGKT</sequence>